<protein>
    <recommendedName>
        <fullName evidence="3">Integrase catalytic domain-containing protein</fullName>
    </recommendedName>
</protein>
<keyword evidence="2" id="KW-1185">Reference proteome</keyword>
<dbReference type="Proteomes" id="UP000765509">
    <property type="component" value="Unassembled WGS sequence"/>
</dbReference>
<comment type="caution">
    <text evidence="1">The sequence shown here is derived from an EMBL/GenBank/DDBJ whole genome shotgun (WGS) entry which is preliminary data.</text>
</comment>
<evidence type="ECO:0008006" key="3">
    <source>
        <dbReference type="Google" id="ProtNLM"/>
    </source>
</evidence>
<evidence type="ECO:0000313" key="2">
    <source>
        <dbReference type="Proteomes" id="UP000765509"/>
    </source>
</evidence>
<evidence type="ECO:0000313" key="1">
    <source>
        <dbReference type="EMBL" id="MBW0521683.1"/>
    </source>
</evidence>
<dbReference type="EMBL" id="AVOT02029015">
    <property type="protein sequence ID" value="MBW0521683.1"/>
    <property type="molecule type" value="Genomic_DNA"/>
</dbReference>
<proteinExistence type="predicted"/>
<name>A0A9Q3EMR1_9BASI</name>
<gene>
    <name evidence="1" type="ORF">O181_061398</name>
</gene>
<organism evidence="1 2">
    <name type="scientific">Austropuccinia psidii MF-1</name>
    <dbReference type="NCBI Taxonomy" id="1389203"/>
    <lineage>
        <taxon>Eukaryota</taxon>
        <taxon>Fungi</taxon>
        <taxon>Dikarya</taxon>
        <taxon>Basidiomycota</taxon>
        <taxon>Pucciniomycotina</taxon>
        <taxon>Pucciniomycetes</taxon>
        <taxon>Pucciniales</taxon>
        <taxon>Sphaerophragmiaceae</taxon>
        <taxon>Austropuccinia</taxon>
    </lineage>
</organism>
<sequence>MIQTLVYMIRIFFSYGLEPKYSNFFTHDWCTLIPAMEMEYENSIHSSTGKKPAMLGESWNPRLPYYTLKHSFIDIHPIESMFKTTLDKARHHANISMQDFFNYAK</sequence>
<reference evidence="1" key="1">
    <citation type="submission" date="2021-03" db="EMBL/GenBank/DDBJ databases">
        <title>Draft genome sequence of rust myrtle Austropuccinia psidii MF-1, a brazilian biotype.</title>
        <authorList>
            <person name="Quecine M.C."/>
            <person name="Pachon D.M.R."/>
            <person name="Bonatelli M.L."/>
            <person name="Correr F.H."/>
            <person name="Franceschini L.M."/>
            <person name="Leite T.F."/>
            <person name="Margarido G.R.A."/>
            <person name="Almeida C.A."/>
            <person name="Ferrarezi J.A."/>
            <person name="Labate C.A."/>
        </authorList>
    </citation>
    <scope>NUCLEOTIDE SEQUENCE</scope>
    <source>
        <strain evidence="1">MF-1</strain>
    </source>
</reference>
<dbReference type="AlphaFoldDB" id="A0A9Q3EMR1"/>
<accession>A0A9Q3EMR1</accession>